<reference evidence="2 4" key="2">
    <citation type="journal article" date="2014" name="BMC Genomics">
        <title>An improved genome release (version Mt4.0) for the model legume Medicago truncatula.</title>
        <authorList>
            <person name="Tang H."/>
            <person name="Krishnakumar V."/>
            <person name="Bidwell S."/>
            <person name="Rosen B."/>
            <person name="Chan A."/>
            <person name="Zhou S."/>
            <person name="Gentzbittel L."/>
            <person name="Childs K.L."/>
            <person name="Yandell M."/>
            <person name="Gundlach H."/>
            <person name="Mayer K.F."/>
            <person name="Schwartz D.C."/>
            <person name="Town C.D."/>
        </authorList>
    </citation>
    <scope>GENOME REANNOTATION</scope>
    <source>
        <strain evidence="3 4">cv. Jemalong A17</strain>
    </source>
</reference>
<organism evidence="2 4">
    <name type="scientific">Medicago truncatula</name>
    <name type="common">Barrel medic</name>
    <name type="synonym">Medicago tribuloides</name>
    <dbReference type="NCBI Taxonomy" id="3880"/>
    <lineage>
        <taxon>Eukaryota</taxon>
        <taxon>Viridiplantae</taxon>
        <taxon>Streptophyta</taxon>
        <taxon>Embryophyta</taxon>
        <taxon>Tracheophyta</taxon>
        <taxon>Spermatophyta</taxon>
        <taxon>Magnoliopsida</taxon>
        <taxon>eudicotyledons</taxon>
        <taxon>Gunneridae</taxon>
        <taxon>Pentapetalae</taxon>
        <taxon>rosids</taxon>
        <taxon>fabids</taxon>
        <taxon>Fabales</taxon>
        <taxon>Fabaceae</taxon>
        <taxon>Papilionoideae</taxon>
        <taxon>50 kb inversion clade</taxon>
        <taxon>NPAAA clade</taxon>
        <taxon>Hologalegina</taxon>
        <taxon>IRL clade</taxon>
        <taxon>Trifolieae</taxon>
        <taxon>Medicago</taxon>
    </lineage>
</organism>
<reference evidence="3" key="3">
    <citation type="submission" date="2015-04" db="UniProtKB">
        <authorList>
            <consortium name="EnsemblPlants"/>
        </authorList>
    </citation>
    <scope>IDENTIFICATION</scope>
    <source>
        <strain evidence="3">cv. Jemalong A17</strain>
    </source>
</reference>
<keyword evidence="1" id="KW-1133">Transmembrane helix</keyword>
<accession>G7KLB7</accession>
<evidence type="ECO:0000313" key="3">
    <source>
        <dbReference type="EnsemblPlants" id="AES74780"/>
    </source>
</evidence>
<protein>
    <submittedName>
        <fullName evidence="2">Transmembrane protein, putative</fullName>
    </submittedName>
</protein>
<proteinExistence type="predicted"/>
<dbReference type="Proteomes" id="UP000002051">
    <property type="component" value="Chromosome 6"/>
</dbReference>
<gene>
    <name evidence="2" type="ordered locus">MTR_6g013020</name>
</gene>
<dbReference type="PaxDb" id="3880-AES74780"/>
<evidence type="ECO:0000256" key="1">
    <source>
        <dbReference type="SAM" id="Phobius"/>
    </source>
</evidence>
<feature type="transmembrane region" description="Helical" evidence="1">
    <location>
        <begin position="41"/>
        <end position="63"/>
    </location>
</feature>
<keyword evidence="1 2" id="KW-0812">Transmembrane</keyword>
<keyword evidence="1" id="KW-0472">Membrane</keyword>
<keyword evidence="4" id="KW-1185">Reference proteome</keyword>
<reference evidence="2 4" key="1">
    <citation type="journal article" date="2011" name="Nature">
        <title>The Medicago genome provides insight into the evolution of rhizobial symbioses.</title>
        <authorList>
            <person name="Young N.D."/>
            <person name="Debelle F."/>
            <person name="Oldroyd G.E."/>
            <person name="Geurts R."/>
            <person name="Cannon S.B."/>
            <person name="Udvardi M.K."/>
            <person name="Benedito V.A."/>
            <person name="Mayer K.F."/>
            <person name="Gouzy J."/>
            <person name="Schoof H."/>
            <person name="Van de Peer Y."/>
            <person name="Proost S."/>
            <person name="Cook D.R."/>
            <person name="Meyers B.C."/>
            <person name="Spannagl M."/>
            <person name="Cheung F."/>
            <person name="De Mita S."/>
            <person name="Krishnakumar V."/>
            <person name="Gundlach H."/>
            <person name="Zhou S."/>
            <person name="Mudge J."/>
            <person name="Bharti A.K."/>
            <person name="Murray J.D."/>
            <person name="Naoumkina M.A."/>
            <person name="Rosen B."/>
            <person name="Silverstein K.A."/>
            <person name="Tang H."/>
            <person name="Rombauts S."/>
            <person name="Zhao P.X."/>
            <person name="Zhou P."/>
            <person name="Barbe V."/>
            <person name="Bardou P."/>
            <person name="Bechner M."/>
            <person name="Bellec A."/>
            <person name="Berger A."/>
            <person name="Berges H."/>
            <person name="Bidwell S."/>
            <person name="Bisseling T."/>
            <person name="Choisne N."/>
            <person name="Couloux A."/>
            <person name="Denny R."/>
            <person name="Deshpande S."/>
            <person name="Dai X."/>
            <person name="Doyle J.J."/>
            <person name="Dudez A.M."/>
            <person name="Farmer A.D."/>
            <person name="Fouteau S."/>
            <person name="Franken C."/>
            <person name="Gibelin C."/>
            <person name="Gish J."/>
            <person name="Goldstein S."/>
            <person name="Gonzalez A.J."/>
            <person name="Green P.J."/>
            <person name="Hallab A."/>
            <person name="Hartog M."/>
            <person name="Hua A."/>
            <person name="Humphray S.J."/>
            <person name="Jeong D.H."/>
            <person name="Jing Y."/>
            <person name="Jocker A."/>
            <person name="Kenton S.M."/>
            <person name="Kim D.J."/>
            <person name="Klee K."/>
            <person name="Lai H."/>
            <person name="Lang C."/>
            <person name="Lin S."/>
            <person name="Macmil S.L."/>
            <person name="Magdelenat G."/>
            <person name="Matthews L."/>
            <person name="McCorrison J."/>
            <person name="Monaghan E.L."/>
            <person name="Mun J.H."/>
            <person name="Najar F.Z."/>
            <person name="Nicholson C."/>
            <person name="Noirot C."/>
            <person name="O'Bleness M."/>
            <person name="Paule C.R."/>
            <person name="Poulain J."/>
            <person name="Prion F."/>
            <person name="Qin B."/>
            <person name="Qu C."/>
            <person name="Retzel E.F."/>
            <person name="Riddle C."/>
            <person name="Sallet E."/>
            <person name="Samain S."/>
            <person name="Samson N."/>
            <person name="Sanders I."/>
            <person name="Saurat O."/>
            <person name="Scarpelli C."/>
            <person name="Schiex T."/>
            <person name="Segurens B."/>
            <person name="Severin A.J."/>
            <person name="Sherrier D.J."/>
            <person name="Shi R."/>
            <person name="Sims S."/>
            <person name="Singer S.R."/>
            <person name="Sinharoy S."/>
            <person name="Sterck L."/>
            <person name="Viollet A."/>
            <person name="Wang B.B."/>
            <person name="Wang K."/>
            <person name="Wang M."/>
            <person name="Wang X."/>
            <person name="Warfsmann J."/>
            <person name="Weissenbach J."/>
            <person name="White D.D."/>
            <person name="White J.D."/>
            <person name="Wiley G.B."/>
            <person name="Wincker P."/>
            <person name="Xing Y."/>
            <person name="Yang L."/>
            <person name="Yao Z."/>
            <person name="Ying F."/>
            <person name="Zhai J."/>
            <person name="Zhou L."/>
            <person name="Zuber A."/>
            <person name="Denarie J."/>
            <person name="Dixon R.A."/>
            <person name="May G.D."/>
            <person name="Schwartz D.C."/>
            <person name="Rogers J."/>
            <person name="Quetier F."/>
            <person name="Town C.D."/>
            <person name="Roe B.A."/>
        </authorList>
    </citation>
    <scope>NUCLEOTIDE SEQUENCE [LARGE SCALE GENOMIC DNA]</scope>
    <source>
        <strain evidence="2">A17</strain>
        <strain evidence="3 4">cv. Jemalong A17</strain>
    </source>
</reference>
<evidence type="ECO:0000313" key="2">
    <source>
        <dbReference type="EMBL" id="AES74780.1"/>
    </source>
</evidence>
<dbReference type="HOGENOM" id="CLU_2674842_0_0_1"/>
<dbReference type="EMBL" id="CM001222">
    <property type="protein sequence ID" value="AES74780.1"/>
    <property type="molecule type" value="Genomic_DNA"/>
</dbReference>
<sequence>MASSNSNMNESEPQAKQVVVIPPAPPAQEENINCIVYDFNLWKVVLAFLNIMVLKLIYELLILNNGAASSPSSNH</sequence>
<name>G7KLB7_MEDTR</name>
<dbReference type="AlphaFoldDB" id="G7KLB7"/>
<evidence type="ECO:0000313" key="4">
    <source>
        <dbReference type="Proteomes" id="UP000002051"/>
    </source>
</evidence>
<dbReference type="EnsemblPlants" id="AES74780">
    <property type="protein sequence ID" value="AES74780"/>
    <property type="gene ID" value="MTR_6g013020"/>
</dbReference>